<sequence>MEALAFVFLSGLYIVSNRDNTTSETFVNSTEDTLEVNYPVVNHSENKREHRQHTDKYFNGTKSAEPPVGGKPFIGLTGEAINTSNFNHSNMKPFFGGKIKGGSYTNNSESLLDNLQGGGSHAVHKSEQAPLFKPQKSMSHIYGAPNDTDFMRSRVNPSMRASNTKPWEEQRVAPGLGQGYTNTCSNLGYNNGMEHRDKWLPPTVDQLRVDTNPKQSYDLSGYEGPAGAHIKEYCDVKSQGTIEKRTQDTDYELGPGRWFTTTGQEKGQPVRGTKIMQDQNRSDTTRDYYGNTTRHESATYVTGDSSPVHRQQLKTLDNAPPNAMGKGASLDTDHGKSSYNSLPNNRQTTRNEPNLGSAYGTIKAIVSPMMDMVRNTKKENFIDHMRPVGNVQAGRTNSHLYDKSDKTKVTIREQTGDMIGGNYLNVQNQDSDAYMVTEVQQLSGNRSEMNVDYVGNAGPSGSTEIMNYDAAYRQNNNTKKTHYNRPNQGGMSMLNHKYNMNVTKDDNSQYRKPAPRSSIQYAPDKEILGVTSYVPDFVDINENKRNDPNLLKAFKENPFTQSLNSY</sequence>
<protein>
    <submittedName>
        <fullName evidence="2">Uncharacterized protein</fullName>
    </submittedName>
</protein>
<evidence type="ECO:0000313" key="2">
    <source>
        <dbReference type="EMBL" id="QHS94681.1"/>
    </source>
</evidence>
<feature type="region of interest" description="Disordered" evidence="1">
    <location>
        <begin position="116"/>
        <end position="137"/>
    </location>
</feature>
<feature type="compositionally biased region" description="Polar residues" evidence="1">
    <location>
        <begin position="299"/>
        <end position="315"/>
    </location>
</feature>
<reference evidence="2" key="1">
    <citation type="journal article" date="2020" name="Nature">
        <title>Giant virus diversity and host interactions through global metagenomics.</title>
        <authorList>
            <person name="Schulz F."/>
            <person name="Roux S."/>
            <person name="Paez-Espino D."/>
            <person name="Jungbluth S."/>
            <person name="Walsh D.A."/>
            <person name="Denef V.J."/>
            <person name="McMahon K.D."/>
            <person name="Konstantinidis K.T."/>
            <person name="Eloe-Fadrosh E.A."/>
            <person name="Kyrpides N.C."/>
            <person name="Woyke T."/>
        </authorList>
    </citation>
    <scope>NUCLEOTIDE SEQUENCE</scope>
    <source>
        <strain evidence="2">GVMAG-M-3300018416-45</strain>
    </source>
</reference>
<feature type="compositionally biased region" description="Basic and acidic residues" evidence="1">
    <location>
        <begin position="45"/>
        <end position="56"/>
    </location>
</feature>
<organism evidence="2">
    <name type="scientific">viral metagenome</name>
    <dbReference type="NCBI Taxonomy" id="1070528"/>
    <lineage>
        <taxon>unclassified sequences</taxon>
        <taxon>metagenomes</taxon>
        <taxon>organismal metagenomes</taxon>
    </lineage>
</organism>
<name>A0A6C0BSA8_9ZZZZ</name>
<dbReference type="EMBL" id="MN739229">
    <property type="protein sequence ID" value="QHS94681.1"/>
    <property type="molecule type" value="Genomic_DNA"/>
</dbReference>
<accession>A0A6C0BSA8</accession>
<proteinExistence type="predicted"/>
<feature type="region of interest" description="Disordered" evidence="1">
    <location>
        <begin position="251"/>
        <end position="356"/>
    </location>
</feature>
<feature type="compositionally biased region" description="Polar residues" evidence="1">
    <location>
        <begin position="337"/>
        <end position="354"/>
    </location>
</feature>
<feature type="region of interest" description="Disordered" evidence="1">
    <location>
        <begin position="45"/>
        <end position="64"/>
    </location>
</feature>
<evidence type="ECO:0000256" key="1">
    <source>
        <dbReference type="SAM" id="MobiDB-lite"/>
    </source>
</evidence>
<dbReference type="AlphaFoldDB" id="A0A6C0BSA8"/>